<reference evidence="1" key="1">
    <citation type="submission" date="2018-02" db="EMBL/GenBank/DDBJ databases">
        <title>The genomes of Aspergillus section Nigri reveals drivers in fungal speciation.</title>
        <authorList>
            <consortium name="DOE Joint Genome Institute"/>
            <person name="Vesth T.C."/>
            <person name="Nybo J."/>
            <person name="Theobald S."/>
            <person name="Brandl J."/>
            <person name="Frisvad J.C."/>
            <person name="Nielsen K.F."/>
            <person name="Lyhne E.K."/>
            <person name="Kogle M.E."/>
            <person name="Kuo A."/>
            <person name="Riley R."/>
            <person name="Clum A."/>
            <person name="Nolan M."/>
            <person name="Lipzen A."/>
            <person name="Salamov A."/>
            <person name="Henrissat B."/>
            <person name="Wiebenga A."/>
            <person name="De vries R.P."/>
            <person name="Grigoriev I.V."/>
            <person name="Mortensen U.H."/>
            <person name="Andersen M.R."/>
            <person name="Baker S.E."/>
        </authorList>
    </citation>
    <scope>NUCLEOTIDE SEQUENCE</scope>
    <source>
        <strain evidence="1">CBS 621.78</strain>
    </source>
</reference>
<evidence type="ECO:0000313" key="1">
    <source>
        <dbReference type="EMBL" id="RAH40719.1"/>
    </source>
</evidence>
<keyword evidence="2" id="KW-1185">Reference proteome</keyword>
<name>A0ACD1FUT1_9EURO</name>
<accession>A0ACD1FUT1</accession>
<gene>
    <name evidence="1" type="ORF">BO95DRAFT_436435</name>
</gene>
<sequence length="233" mass="26981">MGPQAKRRKVASKVEEINFDAADRESFLTGFRKRKQQRIKHAQEVAIKKAKEMKREERKRAAQPRLIATPTQIREERTAGFQRAIEEHQRQLKKLQAAEEGSDGSDQDSQDEDVEDQDWEGFTEPPAVDYEAEYIDEDKYTTVTVEEMDTSKEGLLRSAIDESDIENEESEAGSKATADPNPSAEQSKMRKADNKPKKKKKKFRYESKEERKVTRMKERASKSRKANARRERS</sequence>
<organism evidence="1 2">
    <name type="scientific">Aspergillus brunneoviolaceus CBS 621.78</name>
    <dbReference type="NCBI Taxonomy" id="1450534"/>
    <lineage>
        <taxon>Eukaryota</taxon>
        <taxon>Fungi</taxon>
        <taxon>Dikarya</taxon>
        <taxon>Ascomycota</taxon>
        <taxon>Pezizomycotina</taxon>
        <taxon>Eurotiomycetes</taxon>
        <taxon>Eurotiomycetidae</taxon>
        <taxon>Eurotiales</taxon>
        <taxon>Aspergillaceae</taxon>
        <taxon>Aspergillus</taxon>
        <taxon>Aspergillus subgen. Circumdati</taxon>
    </lineage>
</organism>
<proteinExistence type="predicted"/>
<dbReference type="Proteomes" id="UP000249057">
    <property type="component" value="Unassembled WGS sequence"/>
</dbReference>
<evidence type="ECO:0000313" key="2">
    <source>
        <dbReference type="Proteomes" id="UP000249057"/>
    </source>
</evidence>
<protein>
    <submittedName>
        <fullName evidence="1">Uncharacterized protein</fullName>
    </submittedName>
</protein>
<dbReference type="EMBL" id="KZ825402">
    <property type="protein sequence ID" value="RAH40719.1"/>
    <property type="molecule type" value="Genomic_DNA"/>
</dbReference>